<accession>A0ACB9YWS1</accession>
<gene>
    <name evidence="1" type="ORF">F4820DRAFT_471852</name>
</gene>
<dbReference type="EMBL" id="MU393510">
    <property type="protein sequence ID" value="KAI4863150.1"/>
    <property type="molecule type" value="Genomic_DNA"/>
</dbReference>
<evidence type="ECO:0000313" key="2">
    <source>
        <dbReference type="Proteomes" id="UP001497700"/>
    </source>
</evidence>
<protein>
    <submittedName>
        <fullName evidence="1">Uncharacterized protein</fullName>
    </submittedName>
</protein>
<dbReference type="Proteomes" id="UP001497700">
    <property type="component" value="Unassembled WGS sequence"/>
</dbReference>
<reference evidence="1 2" key="1">
    <citation type="journal article" date="2022" name="New Phytol.">
        <title>Ecological generalism drives hyperdiversity of secondary metabolite gene clusters in xylarialean endophytes.</title>
        <authorList>
            <person name="Franco M.E.E."/>
            <person name="Wisecaver J.H."/>
            <person name="Arnold A.E."/>
            <person name="Ju Y.M."/>
            <person name="Slot J.C."/>
            <person name="Ahrendt S."/>
            <person name="Moore L.P."/>
            <person name="Eastman K.E."/>
            <person name="Scott K."/>
            <person name="Konkel Z."/>
            <person name="Mondo S.J."/>
            <person name="Kuo A."/>
            <person name="Hayes R.D."/>
            <person name="Haridas S."/>
            <person name="Andreopoulos B."/>
            <person name="Riley R."/>
            <person name="LaButti K."/>
            <person name="Pangilinan J."/>
            <person name="Lipzen A."/>
            <person name="Amirebrahimi M."/>
            <person name="Yan J."/>
            <person name="Adam C."/>
            <person name="Keymanesh K."/>
            <person name="Ng V."/>
            <person name="Louie K."/>
            <person name="Northen T."/>
            <person name="Drula E."/>
            <person name="Henrissat B."/>
            <person name="Hsieh H.M."/>
            <person name="Youens-Clark K."/>
            <person name="Lutzoni F."/>
            <person name="Miadlikowska J."/>
            <person name="Eastwood D.C."/>
            <person name="Hamelin R.C."/>
            <person name="Grigoriev I.V."/>
            <person name="U'Ren J.M."/>
        </authorList>
    </citation>
    <scope>NUCLEOTIDE SEQUENCE [LARGE SCALE GENOMIC DNA]</scope>
    <source>
        <strain evidence="1 2">CBS 119005</strain>
    </source>
</reference>
<evidence type="ECO:0000313" key="1">
    <source>
        <dbReference type="EMBL" id="KAI4863150.1"/>
    </source>
</evidence>
<proteinExistence type="predicted"/>
<sequence>MSENNPNSAQPNGAPVINQYDPNSAQPNGAPVVNQYNDIRMADASQPSPSTNANNAAPQTEQPHQGLTPSAAEALSRSQWSNANEAPVTGNQPPGGSSQRPAASASTSNQQHGRGDVIQFRPERTTIPLVRWGNQPTDLFRDGNRFRFRNPNGRELNNEMRIINDNTTLGTLNGPRAWAETTSRMTSMFGEQDQIHLLVYRDDRAAQRQLEYEESRNWRRRFDPLERPGARRQAQLHSAGAHDPNRRSRPANAPQRPRRVRCGNCGGVGHQIARCVWPSDPAGDIPGCYRCNRRGHTIDNCALQPPMDDQGRYTFEITNRMGLPPLRSTRGWNELAIQYGMLSQGPISRQMMLRLDPNHFESWDYEKKAEEQSILLVQDEATANLDRVRQLPDQGYRSILDNRTANSSSNVSNAVQARLEQERQQQQEQQQQSQIQAQQEAYLQVQQAHLQAQQAAQLHDQEQAQLQARQEAYNQAQEAHVQAQQAHHQAQEAYLQTQQPGLQ</sequence>
<comment type="caution">
    <text evidence="1">The sequence shown here is derived from an EMBL/GenBank/DDBJ whole genome shotgun (WGS) entry which is preliminary data.</text>
</comment>
<organism evidence="1 2">
    <name type="scientific">Hypoxylon rubiginosum</name>
    <dbReference type="NCBI Taxonomy" id="110542"/>
    <lineage>
        <taxon>Eukaryota</taxon>
        <taxon>Fungi</taxon>
        <taxon>Dikarya</taxon>
        <taxon>Ascomycota</taxon>
        <taxon>Pezizomycotina</taxon>
        <taxon>Sordariomycetes</taxon>
        <taxon>Xylariomycetidae</taxon>
        <taxon>Xylariales</taxon>
        <taxon>Hypoxylaceae</taxon>
        <taxon>Hypoxylon</taxon>
    </lineage>
</organism>
<name>A0ACB9YWS1_9PEZI</name>
<keyword evidence="2" id="KW-1185">Reference proteome</keyword>